<dbReference type="PIRSF" id="PIRSF000109">
    <property type="entry name" value="6PGD"/>
    <property type="match status" value="1"/>
</dbReference>
<dbReference type="EC" id="1.1.1.44" evidence="5 12"/>
<feature type="active site" description="Proton acceptor" evidence="13">
    <location>
        <position position="184"/>
    </location>
</feature>
<evidence type="ECO:0000256" key="3">
    <source>
        <dbReference type="ARBA" id="ARBA00008419"/>
    </source>
</evidence>
<dbReference type="PANTHER" id="PTHR11811">
    <property type="entry name" value="6-PHOSPHOGLUCONATE DEHYDROGENASE"/>
    <property type="match status" value="1"/>
</dbReference>
<evidence type="ECO:0000256" key="7">
    <source>
        <dbReference type="ARBA" id="ARBA00022857"/>
    </source>
</evidence>
<accession>A0A1H3GZK3</accession>
<evidence type="ECO:0000313" key="17">
    <source>
        <dbReference type="EMBL" id="SDY08736.1"/>
    </source>
</evidence>
<evidence type="ECO:0000256" key="15">
    <source>
        <dbReference type="RuleBase" id="RU000485"/>
    </source>
</evidence>
<dbReference type="InterPro" id="IPR006184">
    <property type="entry name" value="6PGdom_BS"/>
</dbReference>
<keyword evidence="7 12" id="KW-0521">NADP</keyword>
<dbReference type="UniPathway" id="UPA00115">
    <property type="reaction ID" value="UER00410"/>
</dbReference>
<evidence type="ECO:0000256" key="9">
    <source>
        <dbReference type="ARBA" id="ARBA00023064"/>
    </source>
</evidence>
<evidence type="ECO:0000256" key="8">
    <source>
        <dbReference type="ARBA" id="ARBA00023002"/>
    </source>
</evidence>
<dbReference type="InterPro" id="IPR013328">
    <property type="entry name" value="6PGD_dom2"/>
</dbReference>
<keyword evidence="8 12" id="KW-0560">Oxidoreductase</keyword>
<evidence type="ECO:0000256" key="1">
    <source>
        <dbReference type="ARBA" id="ARBA00002526"/>
    </source>
</evidence>
<dbReference type="SUPFAM" id="SSF51735">
    <property type="entry name" value="NAD(P)-binding Rossmann-fold domains"/>
    <property type="match status" value="1"/>
</dbReference>
<feature type="binding site" description="in other chain" evidence="14">
    <location>
        <position position="260"/>
    </location>
    <ligand>
        <name>substrate</name>
        <note>ligand shared between dimeric partners</note>
    </ligand>
</feature>
<dbReference type="GO" id="GO:0050661">
    <property type="term" value="F:NADP binding"/>
    <property type="evidence" value="ECO:0007669"/>
    <property type="project" value="InterPro"/>
</dbReference>
<dbReference type="FunFam" id="1.10.1040.10:FF:000032">
    <property type="entry name" value="6-phosphogluconate dehydrogenase, decarboxylating"/>
    <property type="match status" value="1"/>
</dbReference>
<dbReference type="NCBIfam" id="NF006765">
    <property type="entry name" value="PRK09287.1"/>
    <property type="match status" value="1"/>
</dbReference>
<feature type="binding site" description="in other chain" evidence="14">
    <location>
        <position position="287"/>
    </location>
    <ligand>
        <name>substrate</name>
        <note>ligand shared between dimeric partners</note>
    </ligand>
</feature>
<evidence type="ECO:0000259" key="16">
    <source>
        <dbReference type="SMART" id="SM01350"/>
    </source>
</evidence>
<dbReference type="InterPro" id="IPR006114">
    <property type="entry name" value="6PGDH_C"/>
</dbReference>
<feature type="binding site" evidence="14">
    <location>
        <position position="448"/>
    </location>
    <ligand>
        <name>substrate</name>
        <note>ligand shared between dimeric partners</note>
    </ligand>
</feature>
<evidence type="ECO:0000256" key="12">
    <source>
        <dbReference type="PIRNR" id="PIRNR000109"/>
    </source>
</evidence>
<feature type="active site" description="Proton donor" evidence="13">
    <location>
        <position position="191"/>
    </location>
</feature>
<evidence type="ECO:0000313" key="18">
    <source>
        <dbReference type="Proteomes" id="UP000199026"/>
    </source>
</evidence>
<dbReference type="NCBIfam" id="TIGR00873">
    <property type="entry name" value="gnd"/>
    <property type="match status" value="1"/>
</dbReference>
<dbReference type="GO" id="GO:0006098">
    <property type="term" value="P:pentose-phosphate shunt"/>
    <property type="evidence" value="ECO:0007669"/>
    <property type="project" value="UniProtKB-UniPathway"/>
</dbReference>
<dbReference type="Pfam" id="PF00393">
    <property type="entry name" value="6PGD"/>
    <property type="match status" value="1"/>
</dbReference>
<dbReference type="Proteomes" id="UP000199026">
    <property type="component" value="Unassembled WGS sequence"/>
</dbReference>
<dbReference type="InterPro" id="IPR008927">
    <property type="entry name" value="6-PGluconate_DH-like_C_sf"/>
</dbReference>
<dbReference type="Gene3D" id="1.10.1040.10">
    <property type="entry name" value="N-(1-d-carboxylethyl)-l-norvaline Dehydrogenase, domain 2"/>
    <property type="match status" value="1"/>
</dbReference>
<dbReference type="GeneID" id="78122939"/>
<keyword evidence="9 15" id="KW-0311">Gluconate utilization</keyword>
<dbReference type="STRING" id="576131.SAMN05444486_101129"/>
<keyword evidence="10 12" id="KW-0570">Pentose shunt</keyword>
<evidence type="ECO:0000256" key="4">
    <source>
        <dbReference type="ARBA" id="ARBA00011738"/>
    </source>
</evidence>
<dbReference type="Pfam" id="PF03446">
    <property type="entry name" value="NAD_binding_2"/>
    <property type="match status" value="1"/>
</dbReference>
<evidence type="ECO:0000256" key="10">
    <source>
        <dbReference type="ARBA" id="ARBA00023126"/>
    </source>
</evidence>
<dbReference type="InterPro" id="IPR036291">
    <property type="entry name" value="NAD(P)-bd_dom_sf"/>
</dbReference>
<feature type="domain" description="6-phosphogluconate dehydrogenase C-terminal" evidence="16">
    <location>
        <begin position="180"/>
        <end position="464"/>
    </location>
</feature>
<dbReference type="Gene3D" id="3.40.50.720">
    <property type="entry name" value="NAD(P)-binding Rossmann-like Domain"/>
    <property type="match status" value="1"/>
</dbReference>
<dbReference type="GO" id="GO:0004616">
    <property type="term" value="F:phosphogluconate dehydrogenase (decarboxylating) activity"/>
    <property type="evidence" value="ECO:0007669"/>
    <property type="project" value="UniProtKB-EC"/>
</dbReference>
<dbReference type="InterPro" id="IPR006113">
    <property type="entry name" value="6PGDH_Gnd/GntZ"/>
</dbReference>
<dbReference type="GO" id="GO:0019521">
    <property type="term" value="P:D-gluconate metabolic process"/>
    <property type="evidence" value="ECO:0007669"/>
    <property type="project" value="UniProtKB-KW"/>
</dbReference>
<dbReference type="EMBL" id="FNPR01000001">
    <property type="protein sequence ID" value="SDY08736.1"/>
    <property type="molecule type" value="Genomic_DNA"/>
</dbReference>
<dbReference type="SMART" id="SM01350">
    <property type="entry name" value="6PGD"/>
    <property type="match status" value="1"/>
</dbReference>
<evidence type="ECO:0000256" key="11">
    <source>
        <dbReference type="ARBA" id="ARBA00048640"/>
    </source>
</evidence>
<comment type="subunit">
    <text evidence="4 12">Homodimer.</text>
</comment>
<dbReference type="Gene3D" id="1.20.5.320">
    <property type="entry name" value="6-Phosphogluconate Dehydrogenase, domain 3"/>
    <property type="match status" value="1"/>
</dbReference>
<dbReference type="PRINTS" id="PR00076">
    <property type="entry name" value="6PGDHDRGNASE"/>
</dbReference>
<comment type="similarity">
    <text evidence="3 12 15">Belongs to the 6-phosphogluconate dehydrogenase family.</text>
</comment>
<dbReference type="SUPFAM" id="SSF48179">
    <property type="entry name" value="6-phosphogluconate dehydrogenase C-terminal domain-like"/>
    <property type="match status" value="1"/>
</dbReference>
<comment type="catalytic activity">
    <reaction evidence="11 12 15">
        <text>6-phospho-D-gluconate + NADP(+) = D-ribulose 5-phosphate + CO2 + NADPH</text>
        <dbReference type="Rhea" id="RHEA:10116"/>
        <dbReference type="ChEBI" id="CHEBI:16526"/>
        <dbReference type="ChEBI" id="CHEBI:57783"/>
        <dbReference type="ChEBI" id="CHEBI:58121"/>
        <dbReference type="ChEBI" id="CHEBI:58349"/>
        <dbReference type="ChEBI" id="CHEBI:58759"/>
        <dbReference type="EC" id="1.1.1.44"/>
    </reaction>
</comment>
<feature type="binding site" description="in other chain" evidence="14">
    <location>
        <begin position="187"/>
        <end position="188"/>
    </location>
    <ligand>
        <name>substrate</name>
        <note>ligand shared between dimeric partners</note>
    </ligand>
</feature>
<evidence type="ECO:0000256" key="5">
    <source>
        <dbReference type="ARBA" id="ARBA00013011"/>
    </source>
</evidence>
<comment type="pathway">
    <text evidence="2 12 15">Carbohydrate degradation; pentose phosphate pathway; D-ribulose 5-phosphate from D-glucose 6-phosphate (oxidative stage): step 3/3.</text>
</comment>
<name>A0A1H3GZK3_9RHOB</name>
<proteinExistence type="inferred from homology"/>
<dbReference type="AlphaFoldDB" id="A0A1H3GZK3"/>
<keyword evidence="18" id="KW-1185">Reference proteome</keyword>
<protein>
    <recommendedName>
        <fullName evidence="6 12">6-phosphogluconate dehydrogenase, decarboxylating</fullName>
        <ecNumber evidence="5 12">1.1.1.44</ecNumber>
    </recommendedName>
</protein>
<evidence type="ECO:0000256" key="6">
    <source>
        <dbReference type="ARBA" id="ARBA00018193"/>
    </source>
</evidence>
<feature type="binding site" description="in other chain" evidence="14">
    <location>
        <begin position="130"/>
        <end position="132"/>
    </location>
    <ligand>
        <name>substrate</name>
        <note>ligand shared between dimeric partners</note>
    </ligand>
</feature>
<dbReference type="InterPro" id="IPR006115">
    <property type="entry name" value="6PGDH_NADP-bd"/>
</dbReference>
<evidence type="ECO:0000256" key="14">
    <source>
        <dbReference type="PIRSR" id="PIRSR000109-2"/>
    </source>
</evidence>
<sequence>MSRANIGIYGLGVMGSALALNLAEQGFDVAVTNREVSWIADFVAEAGPLAERLHPHSELSAFVSGLKTPRVILFMIPSGAPMDSMIAAVTPLLEAGDTIIDGGNANFHDTRRRAEALGQQDLHFVGMGVSGGEKGARHGPSMMVGGTAHSWTQLEPMLRAIAAKYEGVPCVAHLGPDGAGHFVKTVHNGIEYADMQMIAEAYGLMRFGLGMSAPEIGAQFEAWDKGPLRSYLVEITGALLQYEEAGVPFVDHIRDAAGQKGTGRWTVIEALQMGQSASMIEAAIGARSWSSEKVLRERLGVQYGAGRGAVSVSLDQIADALMAGRILAYAQGFRILRQAAEEYNWPLDFARIAQIWRAGCIIRAALLDDIAEAFENSASHGGQLLEAEAIAAKLQAALPRLRAVAGAALGAGHPAPALSSAVSFFDSLRIGSGTANIIQAQRDFFGRHGFERLDQEGKHHGPWWD</sequence>
<organism evidence="17 18">
    <name type="scientific">Lentibacter algarum</name>
    <dbReference type="NCBI Taxonomy" id="576131"/>
    <lineage>
        <taxon>Bacteria</taxon>
        <taxon>Pseudomonadati</taxon>
        <taxon>Pseudomonadota</taxon>
        <taxon>Alphaproteobacteria</taxon>
        <taxon>Rhodobacterales</taxon>
        <taxon>Roseobacteraceae</taxon>
        <taxon>Lentibacter</taxon>
    </lineage>
</organism>
<evidence type="ECO:0000256" key="13">
    <source>
        <dbReference type="PIRSR" id="PIRSR000109-1"/>
    </source>
</evidence>
<evidence type="ECO:0000256" key="2">
    <source>
        <dbReference type="ARBA" id="ARBA00004874"/>
    </source>
</evidence>
<gene>
    <name evidence="17" type="ORF">SAMN05444486_101129</name>
</gene>
<dbReference type="OrthoDB" id="9804542at2"/>
<feature type="binding site" description="in other chain" evidence="14">
    <location>
        <position position="192"/>
    </location>
    <ligand>
        <name>substrate</name>
        <note>ligand shared between dimeric partners</note>
    </ligand>
</feature>
<feature type="binding site" evidence="14">
    <location>
        <position position="442"/>
    </location>
    <ligand>
        <name>substrate</name>
        <note>ligand shared between dimeric partners</note>
    </ligand>
</feature>
<dbReference type="PROSITE" id="PS00461">
    <property type="entry name" value="6PGD"/>
    <property type="match status" value="1"/>
</dbReference>
<dbReference type="InterPro" id="IPR006183">
    <property type="entry name" value="Pgluconate_DH"/>
</dbReference>
<feature type="binding site" description="in other chain" evidence="14">
    <location>
        <position position="104"/>
    </location>
    <ligand>
        <name>substrate</name>
        <note>ligand shared between dimeric partners</note>
    </ligand>
</feature>
<reference evidence="17 18" key="1">
    <citation type="submission" date="2016-10" db="EMBL/GenBank/DDBJ databases">
        <authorList>
            <person name="de Groot N.N."/>
        </authorList>
    </citation>
    <scope>NUCLEOTIDE SEQUENCE [LARGE SCALE GENOMIC DNA]</scope>
    <source>
        <strain evidence="17 18">DSM 24677</strain>
    </source>
</reference>
<comment type="function">
    <text evidence="1 12">Catalyzes the oxidative decarboxylation of 6-phosphogluconate to ribulose 5-phosphate and CO(2), with concomitant reduction of NADP to NADPH.</text>
</comment>
<dbReference type="RefSeq" id="WP_089887009.1">
    <property type="nucleotide sequence ID" value="NZ_CALJFH010000041.1"/>
</dbReference>